<dbReference type="InterPro" id="IPR001102">
    <property type="entry name" value="Transglutaminase_N"/>
</dbReference>
<feature type="active site" evidence="2">
    <location>
        <position position="315"/>
    </location>
</feature>
<dbReference type="InterPro" id="IPR002931">
    <property type="entry name" value="Transglutaminase-like"/>
</dbReference>
<keyword evidence="6" id="KW-1185">Reference proteome</keyword>
<organism evidence="5 6">
    <name type="scientific">Meganyctiphanes norvegica</name>
    <name type="common">Northern krill</name>
    <name type="synonym">Thysanopoda norvegica</name>
    <dbReference type="NCBI Taxonomy" id="48144"/>
    <lineage>
        <taxon>Eukaryota</taxon>
        <taxon>Metazoa</taxon>
        <taxon>Ecdysozoa</taxon>
        <taxon>Arthropoda</taxon>
        <taxon>Crustacea</taxon>
        <taxon>Multicrustacea</taxon>
        <taxon>Malacostraca</taxon>
        <taxon>Eumalacostraca</taxon>
        <taxon>Eucarida</taxon>
        <taxon>Euphausiacea</taxon>
        <taxon>Euphausiidae</taxon>
        <taxon>Meganyctiphanes</taxon>
    </lineage>
</organism>
<dbReference type="InterPro" id="IPR014756">
    <property type="entry name" value="Ig_E-set"/>
</dbReference>
<dbReference type="InterPro" id="IPR008958">
    <property type="entry name" value="Transglutaminase_C"/>
</dbReference>
<keyword evidence="3" id="KW-0106">Calcium</keyword>
<feature type="non-terminal residue" evidence="5">
    <location>
        <position position="1"/>
    </location>
</feature>
<feature type="binding site" evidence="3">
    <location>
        <position position="500"/>
    </location>
    <ligand>
        <name>Ca(2+)</name>
        <dbReference type="ChEBI" id="CHEBI:29108"/>
    </ligand>
</feature>
<dbReference type="InterPro" id="IPR036985">
    <property type="entry name" value="Transglutaminase-like_sf"/>
</dbReference>
<dbReference type="SUPFAM" id="SSF54001">
    <property type="entry name" value="Cysteine proteinases"/>
    <property type="match status" value="1"/>
</dbReference>
<dbReference type="InterPro" id="IPR013783">
    <property type="entry name" value="Ig-like_fold"/>
</dbReference>
<gene>
    <name evidence="5" type="ORF">MNOR_LOCUS17426</name>
</gene>
<comment type="caution">
    <text evidence="5">The sequence shown here is derived from an EMBL/GenBank/DDBJ whole genome shotgun (WGS) entry which is preliminary data.</text>
</comment>
<dbReference type="FunFam" id="2.60.40.10:FF:000171">
    <property type="entry name" value="protein-glutamine gamma-glutamyltransferase 6"/>
    <property type="match status" value="1"/>
</dbReference>
<comment type="cofactor">
    <cofactor evidence="3">
        <name>Ca(2+)</name>
        <dbReference type="ChEBI" id="CHEBI:29108"/>
    </cofactor>
    <text evidence="3">Binds 1 Ca(2+) ion per subunit.</text>
</comment>
<dbReference type="Proteomes" id="UP001497623">
    <property type="component" value="Unassembled WGS sequence"/>
</dbReference>
<dbReference type="PANTHER" id="PTHR11590:SF40">
    <property type="entry name" value="HEMOCYTE PROTEIN-GLUTAMINE GAMMA-GLUTAMYLTRANSFERASE-LIKE PROTEIN"/>
    <property type="match status" value="1"/>
</dbReference>
<dbReference type="GO" id="GO:0046872">
    <property type="term" value="F:metal ion binding"/>
    <property type="evidence" value="ECO:0007669"/>
    <property type="project" value="UniProtKB-KW"/>
</dbReference>
<keyword evidence="3" id="KW-0479">Metal-binding</keyword>
<accession>A0AAV2QYF3</accession>
<dbReference type="InterPro" id="IPR038765">
    <property type="entry name" value="Papain-like_cys_pep_sf"/>
</dbReference>
<dbReference type="InterPro" id="IPR036238">
    <property type="entry name" value="Transglutaminase_C_sf"/>
</dbReference>
<dbReference type="InterPro" id="IPR013808">
    <property type="entry name" value="Transglutaminase_AS"/>
</dbReference>
<dbReference type="InterPro" id="IPR023608">
    <property type="entry name" value="Transglutaminase_animal"/>
</dbReference>
<dbReference type="FunFam" id="3.90.260.10:FF:000002">
    <property type="entry name" value="Erythrocyte membrane protein band 4.2"/>
    <property type="match status" value="1"/>
</dbReference>
<dbReference type="PANTHER" id="PTHR11590">
    <property type="entry name" value="PROTEIN-GLUTAMINE GAMMA-GLUTAMYLTRANSFERASE"/>
    <property type="match status" value="1"/>
</dbReference>
<dbReference type="AlphaFoldDB" id="A0AAV2QYF3"/>
<dbReference type="PIRSF" id="PIRSF000459">
    <property type="entry name" value="TGM_EBP42"/>
    <property type="match status" value="1"/>
</dbReference>
<dbReference type="InterPro" id="IPR050779">
    <property type="entry name" value="Transglutaminase"/>
</dbReference>
<evidence type="ECO:0000256" key="3">
    <source>
        <dbReference type="PIRSR" id="PIRSR000459-2"/>
    </source>
</evidence>
<sequence length="740" mass="83610">PVSHQNWLSKLRARTAAALERRKKEDDNVETSLHPDINRVEHVQWYCKENAKDHHTSDYKLTVDKQSPQAVLRRGQSFGVGIKFKDRDFNIEQDRVLLNFEFGTQPSIQKGTLGVIQVENDNFTCTEDKWDVKIEQESTGKDLILRVFAPASVPVGRWSLKIKTGLQDHSVTKSMSEYTADNEAYILFNPFCKEDLVYMEDETDREEYVMNANGKVFMLKRAKPWAFGQFEDVVLPVAVYILDLCRITDAERGNPIPVVRAITAGANHLDNDGILEGNWTGEYSGGVAPRKWISSVSIIEKYVQNGFRPVKYGQCWVFSAIVTTICRALGIPCRSVTNYVSAHDTNKSLTLDKFFTKEGVELEEGPDGSYDSVWNFHVWNDVWMARPDLPNGYGGWQAIDGTPQEKSDDLSQCGPASLEAIRQGDIGLGFDGGFIFSEVNADVINWIEDEDSPSGWKSTKTMKYHVGRKILTKKPGKDDDWEDTENIIDQYKNKEHTAAERLAIHNAIRGIKPAPYFDVGKVECKEDVSFDLTDIDKIQIGDNCVVKLNVKNNSNEPRSIMASLTTKSVYYTGVNHEMIKKIDGKFVLQPQETKEIVLDVKHAEYWNKLVEGCMVKMYMICHIEETGQTFVDEDDFVIEKPKLEIKVSEELKVGEVCQAVLTFKNPLNMPLTNCEVTVVGPGLMKDQHIKIAEPVPAEGVFSHQIQIKPCIPGEKRKIIAEFDARELFDIIGSKSVTAIE</sequence>
<feature type="domain" description="Transglutaminase-like" evidence="4">
    <location>
        <begin position="307"/>
        <end position="403"/>
    </location>
</feature>
<protein>
    <recommendedName>
        <fullName evidence="4">Transglutaminase-like domain-containing protein</fullName>
    </recommendedName>
</protein>
<feature type="binding site" evidence="3">
    <location>
        <position position="495"/>
    </location>
    <ligand>
        <name>Ca(2+)</name>
        <dbReference type="ChEBI" id="CHEBI:29108"/>
    </ligand>
</feature>
<dbReference type="GO" id="GO:0003810">
    <property type="term" value="F:protein-glutamine gamma-glutamyltransferase activity"/>
    <property type="evidence" value="ECO:0007669"/>
    <property type="project" value="InterPro"/>
</dbReference>
<reference evidence="5 6" key="1">
    <citation type="submission" date="2024-05" db="EMBL/GenBank/DDBJ databases">
        <authorList>
            <person name="Wallberg A."/>
        </authorList>
    </citation>
    <scope>NUCLEOTIDE SEQUENCE [LARGE SCALE GENOMIC DNA]</scope>
</reference>
<feature type="binding site" evidence="3">
    <location>
        <position position="440"/>
    </location>
    <ligand>
        <name>Ca(2+)</name>
        <dbReference type="ChEBI" id="CHEBI:29108"/>
    </ligand>
</feature>
<evidence type="ECO:0000256" key="2">
    <source>
        <dbReference type="PIRSR" id="PIRSR000459-1"/>
    </source>
</evidence>
<dbReference type="PROSITE" id="PS00547">
    <property type="entry name" value="TRANSGLUTAMINASES"/>
    <property type="match status" value="1"/>
</dbReference>
<comment type="similarity">
    <text evidence="1">Belongs to the transglutaminase superfamily. Transglutaminase family.</text>
</comment>
<dbReference type="SMART" id="SM00460">
    <property type="entry name" value="TGc"/>
    <property type="match status" value="1"/>
</dbReference>
<dbReference type="Pfam" id="PF00868">
    <property type="entry name" value="Transglut_N"/>
    <property type="match status" value="1"/>
</dbReference>
<feature type="active site" evidence="2">
    <location>
        <position position="377"/>
    </location>
</feature>
<evidence type="ECO:0000313" key="5">
    <source>
        <dbReference type="EMBL" id="CAL4102899.1"/>
    </source>
</evidence>
<dbReference type="Gene3D" id="2.60.40.10">
    <property type="entry name" value="Immunoglobulins"/>
    <property type="match status" value="3"/>
</dbReference>
<name>A0AAV2QYF3_MEGNR</name>
<evidence type="ECO:0000256" key="1">
    <source>
        <dbReference type="ARBA" id="ARBA00005968"/>
    </source>
</evidence>
<feature type="active site" evidence="2">
    <location>
        <position position="400"/>
    </location>
</feature>
<dbReference type="FunFam" id="2.60.40.10:FF:000090">
    <property type="entry name" value="Protein-glutamine gamma-glutamyltransferase 2"/>
    <property type="match status" value="1"/>
</dbReference>
<evidence type="ECO:0000313" key="6">
    <source>
        <dbReference type="Proteomes" id="UP001497623"/>
    </source>
</evidence>
<dbReference type="SUPFAM" id="SSF81296">
    <property type="entry name" value="E set domains"/>
    <property type="match status" value="1"/>
</dbReference>
<proteinExistence type="inferred from homology"/>
<dbReference type="Gene3D" id="3.90.260.10">
    <property type="entry name" value="Transglutaminase-like"/>
    <property type="match status" value="1"/>
</dbReference>
<evidence type="ECO:0000259" key="4">
    <source>
        <dbReference type="SMART" id="SM00460"/>
    </source>
</evidence>
<dbReference type="Pfam" id="PF00927">
    <property type="entry name" value="Transglut_C"/>
    <property type="match status" value="2"/>
</dbReference>
<dbReference type="SUPFAM" id="SSF49309">
    <property type="entry name" value="Transglutaminase, two C-terminal domains"/>
    <property type="match status" value="2"/>
</dbReference>
<dbReference type="Pfam" id="PF01841">
    <property type="entry name" value="Transglut_core"/>
    <property type="match status" value="1"/>
</dbReference>
<dbReference type="EMBL" id="CAXKWB010011972">
    <property type="protein sequence ID" value="CAL4102899.1"/>
    <property type="molecule type" value="Genomic_DNA"/>
</dbReference>
<feature type="binding site" evidence="3">
    <location>
        <position position="442"/>
    </location>
    <ligand>
        <name>Ca(2+)</name>
        <dbReference type="ChEBI" id="CHEBI:29108"/>
    </ligand>
</feature>